<dbReference type="Pfam" id="PF02244">
    <property type="entry name" value="Propep_M14"/>
    <property type="match status" value="1"/>
</dbReference>
<evidence type="ECO:0000256" key="14">
    <source>
        <dbReference type="ARBA" id="ARBA00069039"/>
    </source>
</evidence>
<evidence type="ECO:0000256" key="9">
    <source>
        <dbReference type="ARBA" id="ARBA00022801"/>
    </source>
</evidence>
<reference evidence="17 18" key="1">
    <citation type="journal article" date="2021" name="J. Hered.">
        <title>A chromosome-level genome assembly of the parasitoid wasp, Cotesia glomerata (Hymenoptera: Braconidae).</title>
        <authorList>
            <person name="Pinto B.J."/>
            <person name="Weis J.J."/>
            <person name="Gamble T."/>
            <person name="Ode P.J."/>
            <person name="Paul R."/>
            <person name="Zaspel J.M."/>
        </authorList>
    </citation>
    <scope>NUCLEOTIDE SEQUENCE [LARGE SCALE GENOMIC DNA]</scope>
    <source>
        <strain evidence="17">CgM1</strain>
    </source>
</reference>
<evidence type="ECO:0000256" key="5">
    <source>
        <dbReference type="ARBA" id="ARBA00022645"/>
    </source>
</evidence>
<dbReference type="InterPro" id="IPR003146">
    <property type="entry name" value="M14A_act_pep"/>
</dbReference>
<dbReference type="SMART" id="SM00631">
    <property type="entry name" value="Zn_pept"/>
    <property type="match status" value="1"/>
</dbReference>
<dbReference type="FunFam" id="3.40.630.10:FF:000040">
    <property type="entry name" value="zinc carboxypeptidase"/>
    <property type="match status" value="1"/>
</dbReference>
<dbReference type="CDD" id="cd03860">
    <property type="entry name" value="M14_CP_A-B_like"/>
    <property type="match status" value="1"/>
</dbReference>
<evidence type="ECO:0000256" key="13">
    <source>
        <dbReference type="ARBA" id="ARBA00057299"/>
    </source>
</evidence>
<evidence type="ECO:0000256" key="12">
    <source>
        <dbReference type="ARBA" id="ARBA00023157"/>
    </source>
</evidence>
<accession>A0AAV7HXV7</accession>
<comment type="function">
    <text evidence="13">Involved in the digestion of the blood meal.</text>
</comment>
<evidence type="ECO:0000256" key="6">
    <source>
        <dbReference type="ARBA" id="ARBA00022670"/>
    </source>
</evidence>
<dbReference type="PRINTS" id="PR00765">
    <property type="entry name" value="CRBOXYPTASEA"/>
</dbReference>
<dbReference type="PANTHER" id="PTHR11705:SF153">
    <property type="entry name" value="ZINC CARBOXYPEPTIDASE A 1-LIKE PROTEIN"/>
    <property type="match status" value="1"/>
</dbReference>
<keyword evidence="8" id="KW-0732">Signal</keyword>
<evidence type="ECO:0000256" key="1">
    <source>
        <dbReference type="ARBA" id="ARBA00001947"/>
    </source>
</evidence>
<dbReference type="GO" id="GO:0004181">
    <property type="term" value="F:metallocarboxypeptidase activity"/>
    <property type="evidence" value="ECO:0007669"/>
    <property type="project" value="InterPro"/>
</dbReference>
<dbReference type="Gene3D" id="3.30.70.340">
    <property type="entry name" value="Metallocarboxypeptidase-like"/>
    <property type="match status" value="1"/>
</dbReference>
<organism evidence="17 18">
    <name type="scientific">Cotesia glomerata</name>
    <name type="common">Lepidopteran parasitic wasp</name>
    <name type="synonym">Apanteles glomeratus</name>
    <dbReference type="NCBI Taxonomy" id="32391"/>
    <lineage>
        <taxon>Eukaryota</taxon>
        <taxon>Metazoa</taxon>
        <taxon>Ecdysozoa</taxon>
        <taxon>Arthropoda</taxon>
        <taxon>Hexapoda</taxon>
        <taxon>Insecta</taxon>
        <taxon>Pterygota</taxon>
        <taxon>Neoptera</taxon>
        <taxon>Endopterygota</taxon>
        <taxon>Hymenoptera</taxon>
        <taxon>Apocrita</taxon>
        <taxon>Ichneumonoidea</taxon>
        <taxon>Braconidae</taxon>
        <taxon>Microgastrinae</taxon>
        <taxon>Cotesia</taxon>
    </lineage>
</organism>
<feature type="domain" description="Peptidase M14" evidence="16">
    <location>
        <begin position="145"/>
        <end position="436"/>
    </location>
</feature>
<dbReference type="InterPro" id="IPR036990">
    <property type="entry name" value="M14A-like_propep"/>
</dbReference>
<evidence type="ECO:0000256" key="8">
    <source>
        <dbReference type="ARBA" id="ARBA00022729"/>
    </source>
</evidence>
<comment type="cofactor">
    <cofactor evidence="1">
        <name>Zn(2+)</name>
        <dbReference type="ChEBI" id="CHEBI:29105"/>
    </cofactor>
</comment>
<dbReference type="EMBL" id="JAHXZJ010002982">
    <property type="protein sequence ID" value="KAH0534889.1"/>
    <property type="molecule type" value="Genomic_DNA"/>
</dbReference>
<feature type="active site" description="Proton donor/acceptor" evidence="15">
    <location>
        <position position="402"/>
    </location>
</feature>
<evidence type="ECO:0000256" key="11">
    <source>
        <dbReference type="ARBA" id="ARBA00023049"/>
    </source>
</evidence>
<keyword evidence="12" id="KW-1015">Disulfide bond</keyword>
<dbReference type="InterPro" id="IPR057247">
    <property type="entry name" value="CARBOXYPEPT_ZN_2"/>
</dbReference>
<proteinExistence type="inferred from homology"/>
<keyword evidence="11" id="KW-0482">Metalloprotease</keyword>
<dbReference type="SUPFAM" id="SSF54897">
    <property type="entry name" value="Protease propeptides/inhibitors"/>
    <property type="match status" value="1"/>
</dbReference>
<dbReference type="AlphaFoldDB" id="A0AAV7HXV7"/>
<evidence type="ECO:0000313" key="18">
    <source>
        <dbReference type="Proteomes" id="UP000826195"/>
    </source>
</evidence>
<dbReference type="GO" id="GO:0008270">
    <property type="term" value="F:zinc ion binding"/>
    <property type="evidence" value="ECO:0007669"/>
    <property type="project" value="InterPro"/>
</dbReference>
<evidence type="ECO:0000259" key="16">
    <source>
        <dbReference type="PROSITE" id="PS52035"/>
    </source>
</evidence>
<gene>
    <name evidence="17" type="ORF">KQX54_009790</name>
</gene>
<evidence type="ECO:0000256" key="2">
    <source>
        <dbReference type="ARBA" id="ARBA00004613"/>
    </source>
</evidence>
<dbReference type="GO" id="GO:0006508">
    <property type="term" value="P:proteolysis"/>
    <property type="evidence" value="ECO:0007669"/>
    <property type="project" value="UniProtKB-KW"/>
</dbReference>
<keyword evidence="4" id="KW-0964">Secreted</keyword>
<evidence type="ECO:0000313" key="17">
    <source>
        <dbReference type="EMBL" id="KAH0534889.1"/>
    </source>
</evidence>
<evidence type="ECO:0000256" key="3">
    <source>
        <dbReference type="ARBA" id="ARBA00005988"/>
    </source>
</evidence>
<dbReference type="PROSITE" id="PS00133">
    <property type="entry name" value="CARBOXYPEPT_ZN_2"/>
    <property type="match status" value="1"/>
</dbReference>
<dbReference type="Proteomes" id="UP000826195">
    <property type="component" value="Unassembled WGS sequence"/>
</dbReference>
<dbReference type="Pfam" id="PF00246">
    <property type="entry name" value="Peptidase_M14"/>
    <property type="match status" value="1"/>
</dbReference>
<dbReference type="SUPFAM" id="SSF53187">
    <property type="entry name" value="Zn-dependent exopeptidases"/>
    <property type="match status" value="1"/>
</dbReference>
<dbReference type="PROSITE" id="PS52035">
    <property type="entry name" value="PEPTIDASE_M14"/>
    <property type="match status" value="1"/>
</dbReference>
<sequence length="438" mass="50029">MPTVRFGLEYPADIITLLRIVLLSGTLEKEMLRLGILVAFLGLIAGQTRRYDNYQVFRVVPKTTQQNNFLHEISEISGYSFWDGPHFVNSSADVMVSPKKLKEFKQLMNASGIECKVHIENVQDLMENEILSHNKLISAGFDWQSYHSLEEIYVWLDSLEKTYPDKVKVVVAGKTYEDREIKGVKVSFKEGNPGIFIEGNIHAREWITSATVTFILNELLTSQQTEVRELAEKHDWYIFPVFNPDGFAYTHDKDRLWRKTRKPYTKICYGSDPNRNWGYKWNQGGASSFPCAETYAGSSAFSDIETKTISEYITSIGEKFFAYIAFHSYSQLLLFPYGHTTAHLDNHNELKAIGLKTIDAISKRYGTQYVTGNIAETIYVASGSSMDWVKATFKTRISYTYELRDKGRYGFLLPADQIIPTGQETLDSLITLFKEAEA</sequence>
<keyword evidence="9" id="KW-0378">Hydrolase</keyword>
<dbReference type="Gene3D" id="3.40.630.10">
    <property type="entry name" value="Zn peptidases"/>
    <property type="match status" value="1"/>
</dbReference>
<keyword evidence="10" id="KW-0862">Zinc</keyword>
<keyword evidence="18" id="KW-1185">Reference proteome</keyword>
<evidence type="ECO:0000256" key="15">
    <source>
        <dbReference type="PROSITE-ProRule" id="PRU01379"/>
    </source>
</evidence>
<comment type="similarity">
    <text evidence="3 15">Belongs to the peptidase M14 family.</text>
</comment>
<dbReference type="FunFam" id="3.30.70.340:FF:000002">
    <property type="entry name" value="Carboxypeptidase A"/>
    <property type="match status" value="1"/>
</dbReference>
<dbReference type="GO" id="GO:0005615">
    <property type="term" value="C:extracellular space"/>
    <property type="evidence" value="ECO:0007669"/>
    <property type="project" value="TreeGrafter"/>
</dbReference>
<keyword evidence="7" id="KW-0479">Metal-binding</keyword>
<dbReference type="InterPro" id="IPR057246">
    <property type="entry name" value="CARBOXYPEPT_ZN_1"/>
</dbReference>
<evidence type="ECO:0000256" key="4">
    <source>
        <dbReference type="ARBA" id="ARBA00022525"/>
    </source>
</evidence>
<keyword evidence="5" id="KW-0121">Carboxypeptidase</keyword>
<dbReference type="PANTHER" id="PTHR11705">
    <property type="entry name" value="PROTEASE FAMILY M14 CARBOXYPEPTIDASE A,B"/>
    <property type="match status" value="1"/>
</dbReference>
<keyword evidence="6" id="KW-0645">Protease</keyword>
<evidence type="ECO:0000256" key="10">
    <source>
        <dbReference type="ARBA" id="ARBA00022833"/>
    </source>
</evidence>
<protein>
    <recommendedName>
        <fullName evidence="14">Zinc carboxypeptidase A 1</fullName>
    </recommendedName>
</protein>
<dbReference type="InterPro" id="IPR000834">
    <property type="entry name" value="Peptidase_M14"/>
</dbReference>
<dbReference type="PROSITE" id="PS00132">
    <property type="entry name" value="CARBOXYPEPT_ZN_1"/>
    <property type="match status" value="1"/>
</dbReference>
<comment type="subcellular location">
    <subcellularLocation>
        <location evidence="2">Secreted</location>
    </subcellularLocation>
</comment>
<name>A0AAV7HXV7_COTGL</name>
<evidence type="ECO:0000256" key="7">
    <source>
        <dbReference type="ARBA" id="ARBA00022723"/>
    </source>
</evidence>
<comment type="caution">
    <text evidence="17">The sequence shown here is derived from an EMBL/GenBank/DDBJ whole genome shotgun (WGS) entry which is preliminary data.</text>
</comment>